<evidence type="ECO:0000313" key="3">
    <source>
        <dbReference type="Proteomes" id="UP001597215"/>
    </source>
</evidence>
<dbReference type="Proteomes" id="UP001597215">
    <property type="component" value="Unassembled WGS sequence"/>
</dbReference>
<feature type="transmembrane region" description="Helical" evidence="1">
    <location>
        <begin position="325"/>
        <end position="346"/>
    </location>
</feature>
<feature type="transmembrane region" description="Helical" evidence="1">
    <location>
        <begin position="353"/>
        <end position="371"/>
    </location>
</feature>
<accession>A0ABW4M9A7</accession>
<comment type="caution">
    <text evidence="2">The sequence shown here is derived from an EMBL/GenBank/DDBJ whole genome shotgun (WGS) entry which is preliminary data.</text>
</comment>
<feature type="transmembrane region" description="Helical" evidence="1">
    <location>
        <begin position="428"/>
        <end position="448"/>
    </location>
</feature>
<dbReference type="NCBIfam" id="NF008712">
    <property type="entry name" value="PRK11715.1-1"/>
    <property type="match status" value="1"/>
</dbReference>
<feature type="transmembrane region" description="Helical" evidence="1">
    <location>
        <begin position="377"/>
        <end position="396"/>
    </location>
</feature>
<reference evidence="3" key="1">
    <citation type="journal article" date="2019" name="Int. J. Syst. Evol. Microbiol.">
        <title>The Global Catalogue of Microorganisms (GCM) 10K type strain sequencing project: providing services to taxonomists for standard genome sequencing and annotation.</title>
        <authorList>
            <consortium name="The Broad Institute Genomics Platform"/>
            <consortium name="The Broad Institute Genome Sequencing Center for Infectious Disease"/>
            <person name="Wu L."/>
            <person name="Ma J."/>
        </authorList>
    </citation>
    <scope>NUCLEOTIDE SEQUENCE [LARGE SCALE GENOMIC DNA]</scope>
    <source>
        <strain evidence="3">CGMCC 1.12449</strain>
    </source>
</reference>
<feature type="transmembrane region" description="Helical" evidence="1">
    <location>
        <begin position="403"/>
        <end position="422"/>
    </location>
</feature>
<dbReference type="Pfam" id="PF06123">
    <property type="entry name" value="CreD"/>
    <property type="match status" value="1"/>
</dbReference>
<proteinExistence type="predicted"/>
<name>A0ABW4M9A7_9SPHN</name>
<keyword evidence="1" id="KW-0812">Transmembrane</keyword>
<dbReference type="PANTHER" id="PTHR30092">
    <property type="entry name" value="INNER MEMBRANE PROTEIN CRED"/>
    <property type="match status" value="1"/>
</dbReference>
<dbReference type="RefSeq" id="WP_381510974.1">
    <property type="nucleotide sequence ID" value="NZ_JBHUEL010000002.1"/>
</dbReference>
<dbReference type="InterPro" id="IPR010364">
    <property type="entry name" value="Uncharacterised_IM_CreD"/>
</dbReference>
<keyword evidence="1" id="KW-0472">Membrane</keyword>
<keyword evidence="1" id="KW-1133">Transmembrane helix</keyword>
<evidence type="ECO:0000256" key="1">
    <source>
        <dbReference type="SAM" id="Phobius"/>
    </source>
</evidence>
<gene>
    <name evidence="2" type="primary">creD</name>
    <name evidence="2" type="ORF">ACFSAG_02075</name>
</gene>
<dbReference type="EMBL" id="JBHUEL010000002">
    <property type="protein sequence ID" value="MFD1765629.1"/>
    <property type="molecule type" value="Genomic_DNA"/>
</dbReference>
<evidence type="ECO:0000313" key="2">
    <source>
        <dbReference type="EMBL" id="MFD1765629.1"/>
    </source>
</evidence>
<dbReference type="PIRSF" id="PIRSF004548">
    <property type="entry name" value="CreD"/>
    <property type="match status" value="1"/>
</dbReference>
<sequence>MAVERSPGFKLLFAGLVAAVLVIPLLMVYALSSDRQSQAATARASIAAGWGGPQVIVGPVLVIPYTSTSVETVTENGRASTRSVEVKRELFLAPETNVVATELKPDRKKKSIYESVLFVARNSGKARFALPDDFARYGIPLENLDLKGAELRFGVSDARGLQKDSKVVVNGQQIALQPGKGLAASNNSGFFTFVDWTGAQPIEVQYDYAIRGNESLTLVPRGGETSWDVKSTWPSPSFAGDFLPVKRTVKSDGFTSSHAITNLALGQSIVATDDNAPPLVGMPRPELLVDSARSAPSVGGPSQAATIGLIEPVDLYSQVDRSVKYGFLFIGFTFLAFLMFDVVGGARVAAAEYLLTGAGLVLFFVLLLAFAEVVGFTIAYLIAAGAITGLLTAYSAAVLKSWLRARVIGGLLVGLYATLYVLLNLEAYSLLIGSLLLFVALAVVMWATRRIDWSAKRQADEETSASAA</sequence>
<feature type="transmembrane region" description="Helical" evidence="1">
    <location>
        <begin position="12"/>
        <end position="31"/>
    </location>
</feature>
<organism evidence="2 3">
    <name type="scientific">Sphingorhabdus buctiana</name>
    <dbReference type="NCBI Taxonomy" id="1508805"/>
    <lineage>
        <taxon>Bacteria</taxon>
        <taxon>Pseudomonadati</taxon>
        <taxon>Pseudomonadota</taxon>
        <taxon>Alphaproteobacteria</taxon>
        <taxon>Sphingomonadales</taxon>
        <taxon>Sphingomonadaceae</taxon>
        <taxon>Sphingorhabdus</taxon>
    </lineage>
</organism>
<dbReference type="PANTHER" id="PTHR30092:SF0">
    <property type="entry name" value="INNER MEMBRANE PROTEIN CRED"/>
    <property type="match status" value="1"/>
</dbReference>
<protein>
    <submittedName>
        <fullName evidence="2">Cell envelope integrity protein CreD</fullName>
    </submittedName>
</protein>
<keyword evidence="3" id="KW-1185">Reference proteome</keyword>